<proteinExistence type="predicted"/>
<keyword evidence="2" id="KW-0813">Transport</keyword>
<dbReference type="PROSITE" id="PS51257">
    <property type="entry name" value="PROKAR_LIPOPROTEIN"/>
    <property type="match status" value="1"/>
</dbReference>
<evidence type="ECO:0000256" key="3">
    <source>
        <dbReference type="ARBA" id="ARBA00022723"/>
    </source>
</evidence>
<dbReference type="InterPro" id="IPR008972">
    <property type="entry name" value="Cupredoxin"/>
</dbReference>
<evidence type="ECO:0000256" key="4">
    <source>
        <dbReference type="ARBA" id="ARBA00022982"/>
    </source>
</evidence>
<dbReference type="Pfam" id="PF00127">
    <property type="entry name" value="Copper-bind"/>
    <property type="match status" value="1"/>
</dbReference>
<sequence length="163" mass="17120">MVERRSFLGAASSVVVGTFLAGCTGDGGEGSPTGTATDSPEPTEPATPTPSPTPTEPPAVEVAVGPERRLRFDPEEIEIAVGTTVVWTFESTGHNVTSLPGASEKCENPEGAEPFASYEGEDHFSLNEPGTTFEHQFTVPGEYVYVCAPHEGQGMVGYITVTE</sequence>
<evidence type="ECO:0000256" key="1">
    <source>
        <dbReference type="ARBA" id="ARBA00004370"/>
    </source>
</evidence>
<accession>A0ABD6BN20</accession>
<feature type="domain" description="Blue (type 1) copper" evidence="9">
    <location>
        <begin position="64"/>
        <end position="161"/>
    </location>
</feature>
<comment type="subcellular location">
    <subcellularLocation>
        <location evidence="1">Membrane</location>
    </subcellularLocation>
</comment>
<evidence type="ECO:0000256" key="6">
    <source>
        <dbReference type="ARBA" id="ARBA00023136"/>
    </source>
</evidence>
<dbReference type="RefSeq" id="WP_267645425.1">
    <property type="nucleotide sequence ID" value="NZ_JANHGR010000001.1"/>
</dbReference>
<comment type="cofactor">
    <cofactor evidence="7">
        <name>Cu(2+)</name>
        <dbReference type="ChEBI" id="CHEBI:29036"/>
    </cofactor>
    <text evidence="7">The crystal structure with reduced Cu(1+) has also been determined.</text>
</comment>
<dbReference type="PROSITE" id="PS00196">
    <property type="entry name" value="COPPER_BLUE"/>
    <property type="match status" value="1"/>
</dbReference>
<dbReference type="EMBL" id="JBHUCZ010000001">
    <property type="protein sequence ID" value="MFD1566153.1"/>
    <property type="molecule type" value="Genomic_DNA"/>
</dbReference>
<feature type="binding site" evidence="7">
    <location>
        <position position="147"/>
    </location>
    <ligand>
        <name>Cu cation</name>
        <dbReference type="ChEBI" id="CHEBI:23378"/>
    </ligand>
</feature>
<evidence type="ECO:0000256" key="8">
    <source>
        <dbReference type="SAM" id="MobiDB-lite"/>
    </source>
</evidence>
<feature type="binding site" evidence="7">
    <location>
        <position position="155"/>
    </location>
    <ligand>
        <name>Cu cation</name>
        <dbReference type="ChEBI" id="CHEBI:23378"/>
    </ligand>
</feature>
<dbReference type="Proteomes" id="UP001597139">
    <property type="component" value="Unassembled WGS sequence"/>
</dbReference>
<dbReference type="AlphaFoldDB" id="A0ABD6BN20"/>
<evidence type="ECO:0000256" key="2">
    <source>
        <dbReference type="ARBA" id="ARBA00022448"/>
    </source>
</evidence>
<dbReference type="InterPro" id="IPR000923">
    <property type="entry name" value="BlueCu_1"/>
</dbReference>
<keyword evidence="4" id="KW-0249">Electron transport</keyword>
<dbReference type="GO" id="GO:0016020">
    <property type="term" value="C:membrane"/>
    <property type="evidence" value="ECO:0007669"/>
    <property type="project" value="UniProtKB-SubCell"/>
</dbReference>
<organism evidence="10 11">
    <name type="scientific">Halolamina litorea</name>
    <dbReference type="NCBI Taxonomy" id="1515593"/>
    <lineage>
        <taxon>Archaea</taxon>
        <taxon>Methanobacteriati</taxon>
        <taxon>Methanobacteriota</taxon>
        <taxon>Stenosarchaea group</taxon>
        <taxon>Halobacteria</taxon>
        <taxon>Halobacteriales</taxon>
        <taxon>Haloferacaceae</taxon>
    </lineage>
</organism>
<evidence type="ECO:0000259" key="9">
    <source>
        <dbReference type="Pfam" id="PF00127"/>
    </source>
</evidence>
<keyword evidence="11" id="KW-1185">Reference proteome</keyword>
<feature type="region of interest" description="Disordered" evidence="8">
    <location>
        <begin position="25"/>
        <end position="60"/>
    </location>
</feature>
<keyword evidence="6" id="KW-0472">Membrane</keyword>
<evidence type="ECO:0000256" key="5">
    <source>
        <dbReference type="ARBA" id="ARBA00023008"/>
    </source>
</evidence>
<gene>
    <name evidence="10" type="ORF">ACFSAU_01475</name>
</gene>
<keyword evidence="3 7" id="KW-0479">Metal-binding</keyword>
<keyword evidence="5 7" id="KW-0186">Copper</keyword>
<dbReference type="GO" id="GO:0046872">
    <property type="term" value="F:metal ion binding"/>
    <property type="evidence" value="ECO:0007669"/>
    <property type="project" value="UniProtKB-KW"/>
</dbReference>
<dbReference type="PANTHER" id="PTHR34192">
    <property type="entry name" value="PLASTOCYANIN MAJOR ISOFORM, CHLOROPLASTIC-RELATED"/>
    <property type="match status" value="1"/>
</dbReference>
<dbReference type="Gene3D" id="2.60.40.420">
    <property type="entry name" value="Cupredoxins - blue copper proteins"/>
    <property type="match status" value="1"/>
</dbReference>
<dbReference type="InterPro" id="IPR028871">
    <property type="entry name" value="BlueCu_1_BS"/>
</dbReference>
<feature type="binding site" evidence="7">
    <location>
        <position position="94"/>
    </location>
    <ligand>
        <name>Cu cation</name>
        <dbReference type="ChEBI" id="CHEBI:23378"/>
    </ligand>
</feature>
<dbReference type="PANTHER" id="PTHR34192:SF10">
    <property type="entry name" value="PLASTOCYANIN MAJOR ISOFORM, CHLOROPLASTIC-RELATED"/>
    <property type="match status" value="1"/>
</dbReference>
<name>A0ABD6BN20_9EURY</name>
<evidence type="ECO:0000256" key="7">
    <source>
        <dbReference type="PIRSR" id="PIRSR602387-1"/>
    </source>
</evidence>
<reference evidence="10 11" key="1">
    <citation type="journal article" date="2019" name="Int. J. Syst. Evol. Microbiol.">
        <title>The Global Catalogue of Microorganisms (GCM) 10K type strain sequencing project: providing services to taxonomists for standard genome sequencing and annotation.</title>
        <authorList>
            <consortium name="The Broad Institute Genomics Platform"/>
            <consortium name="The Broad Institute Genome Sequencing Center for Infectious Disease"/>
            <person name="Wu L."/>
            <person name="Ma J."/>
        </authorList>
    </citation>
    <scope>NUCLEOTIDE SEQUENCE [LARGE SCALE GENOMIC DNA]</scope>
    <source>
        <strain evidence="10 11">CGMCC 1.12859</strain>
    </source>
</reference>
<evidence type="ECO:0000313" key="10">
    <source>
        <dbReference type="EMBL" id="MFD1566153.1"/>
    </source>
</evidence>
<evidence type="ECO:0000313" key="11">
    <source>
        <dbReference type="Proteomes" id="UP001597139"/>
    </source>
</evidence>
<dbReference type="SUPFAM" id="SSF49503">
    <property type="entry name" value="Cupredoxins"/>
    <property type="match status" value="1"/>
</dbReference>
<dbReference type="InterPro" id="IPR002387">
    <property type="entry name" value="Plastocyanin"/>
</dbReference>
<comment type="caution">
    <text evidence="10">The sequence shown here is derived from an EMBL/GenBank/DDBJ whole genome shotgun (WGS) entry which is preliminary data.</text>
</comment>
<protein>
    <submittedName>
        <fullName evidence="10">Plastocyanin/azurin family copper-binding protein</fullName>
    </submittedName>
</protein>
<feature type="compositionally biased region" description="Pro residues" evidence="8">
    <location>
        <begin position="42"/>
        <end position="57"/>
    </location>
</feature>
<feature type="binding site" evidence="7">
    <location>
        <position position="150"/>
    </location>
    <ligand>
        <name>Cu cation</name>
        <dbReference type="ChEBI" id="CHEBI:23378"/>
    </ligand>
</feature>
<dbReference type="PRINTS" id="PR00157">
    <property type="entry name" value="PLASTOCYANIN"/>
</dbReference>